<proteinExistence type="predicted"/>
<protein>
    <recommendedName>
        <fullName evidence="3">DUF1684 domain-containing protein</fullName>
    </recommendedName>
</protein>
<evidence type="ECO:0008006" key="3">
    <source>
        <dbReference type="Google" id="ProtNLM"/>
    </source>
</evidence>
<dbReference type="InterPro" id="IPR012467">
    <property type="entry name" value="DUF1684"/>
</dbReference>
<name>A0A1G6I307_9ACTN</name>
<dbReference type="Pfam" id="PF07920">
    <property type="entry name" value="DUF1684"/>
    <property type="match status" value="1"/>
</dbReference>
<dbReference type="Proteomes" id="UP000199086">
    <property type="component" value="Unassembled WGS sequence"/>
</dbReference>
<dbReference type="AlphaFoldDB" id="A0A1G6I307"/>
<evidence type="ECO:0000313" key="2">
    <source>
        <dbReference type="Proteomes" id="UP000199086"/>
    </source>
</evidence>
<dbReference type="EMBL" id="FMYF01000014">
    <property type="protein sequence ID" value="SDC00864.1"/>
    <property type="molecule type" value="Genomic_DNA"/>
</dbReference>
<dbReference type="PANTHER" id="PTHR41913:SF1">
    <property type="entry name" value="DUF1684 DOMAIN-CONTAINING PROTEIN"/>
    <property type="match status" value="1"/>
</dbReference>
<reference evidence="1 2" key="1">
    <citation type="submission" date="2016-06" db="EMBL/GenBank/DDBJ databases">
        <authorList>
            <person name="Olsen C.W."/>
            <person name="Carey S."/>
            <person name="Hinshaw L."/>
            <person name="Karasin A.I."/>
        </authorList>
    </citation>
    <scope>NUCLEOTIDE SEQUENCE [LARGE SCALE GENOMIC DNA]</scope>
    <source>
        <strain evidence="1 2">LZ-22</strain>
    </source>
</reference>
<evidence type="ECO:0000313" key="1">
    <source>
        <dbReference type="EMBL" id="SDC00864.1"/>
    </source>
</evidence>
<gene>
    <name evidence="1" type="ORF">GA0111570_1142</name>
</gene>
<accession>A0A1G6I307</accession>
<keyword evidence="2" id="KW-1185">Reference proteome</keyword>
<organism evidence="1 2">
    <name type="scientific">Raineyella antarctica</name>
    <dbReference type="NCBI Taxonomy" id="1577474"/>
    <lineage>
        <taxon>Bacteria</taxon>
        <taxon>Bacillati</taxon>
        <taxon>Actinomycetota</taxon>
        <taxon>Actinomycetes</taxon>
        <taxon>Propionibacteriales</taxon>
        <taxon>Propionibacteriaceae</taxon>
        <taxon>Raineyella</taxon>
    </lineage>
</organism>
<dbReference type="OrthoDB" id="5493262at2"/>
<sequence>MTQAYDIDSWHTFRARREAELVEPHGWLTLQGFHWLPTKPGPLPGLPGTWSATQAEARLDATAIDGLTIDGVTLDGASTLTVAEAGRLPWVDFGEVQVELLRRGGRLAIRLRAESSAAREAFDGVEHFDFDPDWVIEGTYEPYDELRPTEVATIRPDLRQSVKASGEVRFTLDGRPQRLTVTSMKYGLGVEFHDPTNGDETPAWRQLKFAEPDPDGTVVLDFNRTVDMWFAFTAYATCPAPIEGNHVTVPVRAGEKTPR</sequence>
<dbReference type="STRING" id="1577474.GA0111570_1142"/>
<dbReference type="PANTHER" id="PTHR41913">
    <property type="entry name" value="DUF1684 DOMAIN-CONTAINING PROTEIN"/>
    <property type="match status" value="1"/>
</dbReference>